<sequence>EVVIPAAWWANGRAHVHKSRVICMITVFCLRVPMGAPAQGLTVRASLSLATPALLWDPRGKEVLLANLKNANVYLKGHRSRHGKGQTNGSRPHSSRVALKDSGAGPDVSSRCFKANTDKRCCQSESGVARQPGDEVPCP</sequence>
<dbReference type="EMBL" id="JACVVK020000013">
    <property type="protein sequence ID" value="KAK7504912.1"/>
    <property type="molecule type" value="Genomic_DNA"/>
</dbReference>
<name>A0ABD0M126_9CAEN</name>
<feature type="region of interest" description="Disordered" evidence="1">
    <location>
        <begin position="120"/>
        <end position="139"/>
    </location>
</feature>
<organism evidence="2 3">
    <name type="scientific">Batillaria attramentaria</name>
    <dbReference type="NCBI Taxonomy" id="370345"/>
    <lineage>
        <taxon>Eukaryota</taxon>
        <taxon>Metazoa</taxon>
        <taxon>Spiralia</taxon>
        <taxon>Lophotrochozoa</taxon>
        <taxon>Mollusca</taxon>
        <taxon>Gastropoda</taxon>
        <taxon>Caenogastropoda</taxon>
        <taxon>Sorbeoconcha</taxon>
        <taxon>Cerithioidea</taxon>
        <taxon>Batillariidae</taxon>
        <taxon>Batillaria</taxon>
    </lineage>
</organism>
<dbReference type="Proteomes" id="UP001519460">
    <property type="component" value="Unassembled WGS sequence"/>
</dbReference>
<gene>
    <name evidence="2" type="ORF">BaRGS_00003940</name>
</gene>
<protein>
    <submittedName>
        <fullName evidence="2">Uncharacterized protein</fullName>
    </submittedName>
</protein>
<proteinExistence type="predicted"/>
<reference evidence="2 3" key="1">
    <citation type="journal article" date="2023" name="Sci. Data">
        <title>Genome assembly of the Korean intertidal mud-creeper Batillaria attramentaria.</title>
        <authorList>
            <person name="Patra A.K."/>
            <person name="Ho P.T."/>
            <person name="Jun S."/>
            <person name="Lee S.J."/>
            <person name="Kim Y."/>
            <person name="Won Y.J."/>
        </authorList>
    </citation>
    <scope>NUCLEOTIDE SEQUENCE [LARGE SCALE GENOMIC DNA]</scope>
    <source>
        <strain evidence="2">Wonlab-2016</strain>
    </source>
</reference>
<evidence type="ECO:0000313" key="2">
    <source>
        <dbReference type="EMBL" id="KAK7504912.1"/>
    </source>
</evidence>
<evidence type="ECO:0000256" key="1">
    <source>
        <dbReference type="SAM" id="MobiDB-lite"/>
    </source>
</evidence>
<feature type="region of interest" description="Disordered" evidence="1">
    <location>
        <begin position="76"/>
        <end position="112"/>
    </location>
</feature>
<keyword evidence="3" id="KW-1185">Reference proteome</keyword>
<evidence type="ECO:0000313" key="3">
    <source>
        <dbReference type="Proteomes" id="UP001519460"/>
    </source>
</evidence>
<feature type="non-terminal residue" evidence="2">
    <location>
        <position position="1"/>
    </location>
</feature>
<accession>A0ABD0M126</accession>
<comment type="caution">
    <text evidence="2">The sequence shown here is derived from an EMBL/GenBank/DDBJ whole genome shotgun (WGS) entry which is preliminary data.</text>
</comment>
<dbReference type="AlphaFoldDB" id="A0ABD0M126"/>